<dbReference type="InterPro" id="IPR003615">
    <property type="entry name" value="HNH_nuc"/>
</dbReference>
<gene>
    <name evidence="3" type="ORF">CCM_08088</name>
</gene>
<evidence type="ECO:0000313" key="3">
    <source>
        <dbReference type="EMBL" id="EGX89835.1"/>
    </source>
</evidence>
<dbReference type="VEuPathDB" id="FungiDB:CCM_08088"/>
<feature type="compositionally biased region" description="Basic and acidic residues" evidence="1">
    <location>
        <begin position="166"/>
        <end position="182"/>
    </location>
</feature>
<dbReference type="eggNOG" id="ENOG502STPG">
    <property type="taxonomic scope" value="Eukaryota"/>
</dbReference>
<dbReference type="RefSeq" id="XP_006673290.1">
    <property type="nucleotide sequence ID" value="XM_006673227.1"/>
</dbReference>
<dbReference type="Pfam" id="PF13391">
    <property type="entry name" value="HNH_2"/>
    <property type="match status" value="1"/>
</dbReference>
<dbReference type="OrthoDB" id="2142759at2759"/>
<name>G3JNJ5_CORMM</name>
<proteinExistence type="predicted"/>
<dbReference type="InParanoid" id="G3JNJ5"/>
<feature type="region of interest" description="Disordered" evidence="1">
    <location>
        <begin position="166"/>
        <end position="227"/>
    </location>
</feature>
<dbReference type="EMBL" id="JH126404">
    <property type="protein sequence ID" value="EGX89835.1"/>
    <property type="molecule type" value="Genomic_DNA"/>
</dbReference>
<reference evidence="3 4" key="1">
    <citation type="journal article" date="2011" name="Genome Biol.">
        <title>Genome sequence of the insect pathogenic fungus Cordyceps militaris, a valued traditional Chinese medicine.</title>
        <authorList>
            <person name="Zheng P."/>
            <person name="Xia Y."/>
            <person name="Xiao G."/>
            <person name="Xiong C."/>
            <person name="Hu X."/>
            <person name="Zhang S."/>
            <person name="Zheng H."/>
            <person name="Huang Y."/>
            <person name="Zhou Y."/>
            <person name="Wang S."/>
            <person name="Zhao G.P."/>
            <person name="Liu X."/>
            <person name="St Leger R.J."/>
            <person name="Wang C."/>
        </authorList>
    </citation>
    <scope>NUCLEOTIDE SEQUENCE [LARGE SCALE GENOMIC DNA]</scope>
    <source>
        <strain evidence="3 4">CM01</strain>
    </source>
</reference>
<dbReference type="AlphaFoldDB" id="G3JNJ5"/>
<keyword evidence="4" id="KW-1185">Reference proteome</keyword>
<feature type="region of interest" description="Disordered" evidence="1">
    <location>
        <begin position="425"/>
        <end position="468"/>
    </location>
</feature>
<protein>
    <recommendedName>
        <fullName evidence="2">HNH nuclease domain-containing protein</fullName>
    </recommendedName>
</protein>
<feature type="domain" description="HNH nuclease" evidence="2">
    <location>
        <begin position="261"/>
        <end position="342"/>
    </location>
</feature>
<dbReference type="KEGG" id="cmt:CCM_08088"/>
<dbReference type="Proteomes" id="UP000001610">
    <property type="component" value="Unassembled WGS sequence"/>
</dbReference>
<evidence type="ECO:0000259" key="2">
    <source>
        <dbReference type="Pfam" id="PF13391"/>
    </source>
</evidence>
<organism evidence="3 4">
    <name type="scientific">Cordyceps militaris (strain CM01)</name>
    <name type="common">Caterpillar fungus</name>
    <dbReference type="NCBI Taxonomy" id="983644"/>
    <lineage>
        <taxon>Eukaryota</taxon>
        <taxon>Fungi</taxon>
        <taxon>Dikarya</taxon>
        <taxon>Ascomycota</taxon>
        <taxon>Pezizomycotina</taxon>
        <taxon>Sordariomycetes</taxon>
        <taxon>Hypocreomycetidae</taxon>
        <taxon>Hypocreales</taxon>
        <taxon>Cordycipitaceae</taxon>
        <taxon>Cordyceps</taxon>
    </lineage>
</organism>
<dbReference type="HOGENOM" id="CLU_017783_1_0_1"/>
<dbReference type="GeneID" id="18170097"/>
<accession>G3JNJ5</accession>
<evidence type="ECO:0000256" key="1">
    <source>
        <dbReference type="SAM" id="MobiDB-lite"/>
    </source>
</evidence>
<sequence>MFSAVVTPQFRTLGWNVHILCGPEGDRFAGLFHPPGSTSLTYHDIVNELRLCFNIPISDGAEDNESSDAWANIAFGYGGSTDGSLQPVKDDSSTTSISSPQMISGQYLDGFITTPLCDSSSDIIQPSIVQLHIVRHAECGLGPEEPFIAHLQAGCAQHIPYPSLRRDERYLPPNKGSRDPRFARSPYRKRTHPTGGSQSSSKRSASGFVSPNKDSQPDTDGGGGEDVTDMVSSLLFDISPDDARRTMAAFRTSCLAASTTCAVTGKGRSWYMNPTVGPAVQVCHIVPQQHSHVYPVPIPFGNNRYSPRRLRAAWDRTWAAENGIILLTHLHQLFDARLFSIHPQTLRVRVFMPYDVLLEYHGTLAKLPSIVNRKALRHHYEMCCIENMAAQMPLSEASEAMLRSAASETISAFESGSHIPNIPRAMFGGKDSPQVPGDPSKRARPPGLGIDMSSIPDQAEEAGRKKRRLGSKNANAVWIYNEESQSKHRHDPYWEGCITSWNSQEFLADVNWELAKIESRP</sequence>
<evidence type="ECO:0000313" key="4">
    <source>
        <dbReference type="Proteomes" id="UP000001610"/>
    </source>
</evidence>
<feature type="compositionally biased region" description="Low complexity" evidence="1">
    <location>
        <begin position="195"/>
        <end position="207"/>
    </location>
</feature>
<dbReference type="OMA" id="YLPPNKG"/>